<accession>A0A9N7V3P4</accession>
<dbReference type="AlphaFoldDB" id="A0A9N7V3P4"/>
<organism evidence="1 2">
    <name type="scientific">Pleuronectes platessa</name>
    <name type="common">European plaice</name>
    <dbReference type="NCBI Taxonomy" id="8262"/>
    <lineage>
        <taxon>Eukaryota</taxon>
        <taxon>Metazoa</taxon>
        <taxon>Chordata</taxon>
        <taxon>Craniata</taxon>
        <taxon>Vertebrata</taxon>
        <taxon>Euteleostomi</taxon>
        <taxon>Actinopterygii</taxon>
        <taxon>Neopterygii</taxon>
        <taxon>Teleostei</taxon>
        <taxon>Neoteleostei</taxon>
        <taxon>Acanthomorphata</taxon>
        <taxon>Carangaria</taxon>
        <taxon>Pleuronectiformes</taxon>
        <taxon>Pleuronectoidei</taxon>
        <taxon>Pleuronectidae</taxon>
        <taxon>Pleuronectes</taxon>
    </lineage>
</organism>
<comment type="caution">
    <text evidence="1">The sequence shown here is derived from an EMBL/GenBank/DDBJ whole genome shotgun (WGS) entry which is preliminary data.</text>
</comment>
<gene>
    <name evidence="1" type="ORF">PLEPLA_LOCUS29717</name>
</gene>
<keyword evidence="2" id="KW-1185">Reference proteome</keyword>
<name>A0A9N7V3P4_PLEPL</name>
<reference evidence="1" key="1">
    <citation type="submission" date="2020-03" db="EMBL/GenBank/DDBJ databases">
        <authorList>
            <person name="Weist P."/>
        </authorList>
    </citation>
    <scope>NUCLEOTIDE SEQUENCE</scope>
</reference>
<evidence type="ECO:0000313" key="2">
    <source>
        <dbReference type="Proteomes" id="UP001153269"/>
    </source>
</evidence>
<dbReference type="EMBL" id="CADEAL010002759">
    <property type="protein sequence ID" value="CAB1442006.1"/>
    <property type="molecule type" value="Genomic_DNA"/>
</dbReference>
<sequence length="74" mass="8111">MGGAGVDANSLLSGVNSAKAKLTQRLLLLLHPGLDLPYRCPRLIQLFQSEKLVGTQTRIQFEKSVWTSSQPPCM</sequence>
<proteinExistence type="predicted"/>
<dbReference type="Proteomes" id="UP001153269">
    <property type="component" value="Unassembled WGS sequence"/>
</dbReference>
<evidence type="ECO:0000313" key="1">
    <source>
        <dbReference type="EMBL" id="CAB1442006.1"/>
    </source>
</evidence>
<protein>
    <submittedName>
        <fullName evidence="1">Uncharacterized protein</fullName>
    </submittedName>
</protein>